<keyword evidence="1" id="KW-0732">Signal</keyword>
<dbReference type="EMBL" id="SFCI01002112">
    <property type="protein sequence ID" value="TFY74392.1"/>
    <property type="molecule type" value="Genomic_DNA"/>
</dbReference>
<protein>
    <submittedName>
        <fullName evidence="2">Uncharacterized protein</fullName>
    </submittedName>
</protein>
<feature type="signal peptide" evidence="1">
    <location>
        <begin position="1"/>
        <end position="21"/>
    </location>
</feature>
<name>A0A4Y9ZIB2_9AGAM</name>
<evidence type="ECO:0000256" key="1">
    <source>
        <dbReference type="SAM" id="SignalP"/>
    </source>
</evidence>
<gene>
    <name evidence="2" type="ORF">EWM64_g9620</name>
</gene>
<evidence type="ECO:0000313" key="3">
    <source>
        <dbReference type="Proteomes" id="UP000298061"/>
    </source>
</evidence>
<comment type="caution">
    <text evidence="2">The sequence shown here is derived from an EMBL/GenBank/DDBJ whole genome shotgun (WGS) entry which is preliminary data.</text>
</comment>
<organism evidence="2 3">
    <name type="scientific">Hericium alpestre</name>
    <dbReference type="NCBI Taxonomy" id="135208"/>
    <lineage>
        <taxon>Eukaryota</taxon>
        <taxon>Fungi</taxon>
        <taxon>Dikarya</taxon>
        <taxon>Basidiomycota</taxon>
        <taxon>Agaricomycotina</taxon>
        <taxon>Agaricomycetes</taxon>
        <taxon>Russulales</taxon>
        <taxon>Hericiaceae</taxon>
        <taxon>Hericium</taxon>
    </lineage>
</organism>
<feature type="chain" id="PRO_5021204443" evidence="1">
    <location>
        <begin position="22"/>
        <end position="44"/>
    </location>
</feature>
<reference evidence="2 3" key="1">
    <citation type="submission" date="2019-02" db="EMBL/GenBank/DDBJ databases">
        <title>Genome sequencing of the rare red list fungi Hericium alpestre (H. flagellum).</title>
        <authorList>
            <person name="Buettner E."/>
            <person name="Kellner H."/>
        </authorList>
    </citation>
    <scope>NUCLEOTIDE SEQUENCE [LARGE SCALE GENOMIC DNA]</scope>
    <source>
        <strain evidence="2 3">DSM 108284</strain>
    </source>
</reference>
<keyword evidence="3" id="KW-1185">Reference proteome</keyword>
<dbReference type="Proteomes" id="UP000298061">
    <property type="component" value="Unassembled WGS sequence"/>
</dbReference>
<dbReference type="AlphaFoldDB" id="A0A4Y9ZIB2"/>
<proteinExistence type="predicted"/>
<accession>A0A4Y9ZIB2</accession>
<sequence>MRVTPLFAPLIAFVLSPAVRGIELDWYTTRSCDNGASEVYRNVA</sequence>
<evidence type="ECO:0000313" key="2">
    <source>
        <dbReference type="EMBL" id="TFY74392.1"/>
    </source>
</evidence>